<organism evidence="4 5">
    <name type="scientific">Schaalia radingae</name>
    <dbReference type="NCBI Taxonomy" id="131110"/>
    <lineage>
        <taxon>Bacteria</taxon>
        <taxon>Bacillati</taxon>
        <taxon>Actinomycetota</taxon>
        <taxon>Actinomycetes</taxon>
        <taxon>Actinomycetales</taxon>
        <taxon>Actinomycetaceae</taxon>
        <taxon>Schaalia</taxon>
    </lineage>
</organism>
<accession>A0ABY0VAL9</accession>
<feature type="active site" description="Nucleophile" evidence="2">
    <location>
        <position position="94"/>
    </location>
</feature>
<feature type="active site" evidence="2">
    <location>
        <position position="197"/>
    </location>
</feature>
<keyword evidence="2" id="KW-0133">Cell shape</keyword>
<dbReference type="PROSITE" id="PS51274">
    <property type="entry name" value="GATASE_COBBQ"/>
    <property type="match status" value="1"/>
</dbReference>
<evidence type="ECO:0000313" key="5">
    <source>
        <dbReference type="Proteomes" id="UP000198976"/>
    </source>
</evidence>
<reference evidence="4 5" key="1">
    <citation type="submission" date="2016-10" db="EMBL/GenBank/DDBJ databases">
        <authorList>
            <person name="Varghese N."/>
            <person name="Submissions S."/>
        </authorList>
    </citation>
    <scope>NUCLEOTIDE SEQUENCE [LARGE SCALE GENOMIC DNA]</scope>
    <source>
        <strain evidence="4 5">DSM 9169</strain>
    </source>
</reference>
<comment type="pathway">
    <text evidence="2">Cell wall biogenesis; peptidoglycan biosynthesis.</text>
</comment>
<comment type="catalytic activity">
    <reaction evidence="2">
        <text>beta-D-GlcNAc-(1-&gt;4)-Mur2Ac(oyl-L-Ala-gamma-D-Glu-L-Lys-D-Ala-D-Ala)-di-trans,octa-cis-undecaprenyl diphosphate + L-glutamine + ATP + H2O = beta-D-GlcNAc-(1-&gt;4)-Mur2Ac(oyl-L-Ala-D-isoglutaminyl-L-Lys-D-Ala-D-Ala)-di-trans,octa-cis-undecaprenyl diphosphate + L-glutamate + ADP + phosphate + H(+)</text>
        <dbReference type="Rhea" id="RHEA:57928"/>
        <dbReference type="ChEBI" id="CHEBI:15377"/>
        <dbReference type="ChEBI" id="CHEBI:15378"/>
        <dbReference type="ChEBI" id="CHEBI:29985"/>
        <dbReference type="ChEBI" id="CHEBI:30616"/>
        <dbReference type="ChEBI" id="CHEBI:43474"/>
        <dbReference type="ChEBI" id="CHEBI:58359"/>
        <dbReference type="ChEBI" id="CHEBI:60033"/>
        <dbReference type="ChEBI" id="CHEBI:62233"/>
        <dbReference type="ChEBI" id="CHEBI:456216"/>
        <dbReference type="EC" id="6.3.5.13"/>
    </reaction>
</comment>
<evidence type="ECO:0000259" key="3">
    <source>
        <dbReference type="Pfam" id="PF07685"/>
    </source>
</evidence>
<dbReference type="Pfam" id="PF07685">
    <property type="entry name" value="GATase_3"/>
    <property type="match status" value="1"/>
</dbReference>
<keyword evidence="2" id="KW-0961">Cell wall biogenesis/degradation</keyword>
<dbReference type="Proteomes" id="UP000198976">
    <property type="component" value="Chromosome I"/>
</dbReference>
<dbReference type="EMBL" id="LT629792">
    <property type="protein sequence ID" value="SDU03781.1"/>
    <property type="molecule type" value="Genomic_DNA"/>
</dbReference>
<feature type="domain" description="CobB/CobQ-like glutamine amidotransferase" evidence="3">
    <location>
        <begin position="7"/>
        <end position="204"/>
    </location>
</feature>
<comment type="function">
    <text evidence="2">The lipid II isoglutaminyl synthase complex catalyzes the formation of alpha-D-isoglutamine in the cell wall lipid II stem peptide. The GatD subunit catalyzes the hydrolysis of glutamine to glutamate and ammonia. The resulting ammonia molecule is channeled to the active site of MurT.</text>
</comment>
<dbReference type="SUPFAM" id="SSF52317">
    <property type="entry name" value="Class I glutamine amidotransferase-like"/>
    <property type="match status" value="1"/>
</dbReference>
<dbReference type="EC" id="3.5.1.2" evidence="2"/>
<sequence length="248" mass="25960">MSESTLRIGVLYPEVLGTYGDTGNAVVLCERARRRGIDADIISVDLDTCVPEDLDLYTLGGGEDTAQALAARKMSDGTGLKRAVERGAPILAICASLQVLGQWYEDANAVRVPGLGFLDVTTAPQGSRTIGEILTTPRIDGLTDLLTGFENHGGATTCGPDATPLGTVIRGTGNGVNTGDGACDGVHQGSIIATYMHGPVLARNPQLADYLLSQAMGIAMTDLSELTVPGVQRLREERLQAVHSEVGN</sequence>
<evidence type="ECO:0000313" key="4">
    <source>
        <dbReference type="EMBL" id="SDU03781.1"/>
    </source>
</evidence>
<dbReference type="PANTHER" id="PTHR21343">
    <property type="entry name" value="DETHIOBIOTIN SYNTHETASE"/>
    <property type="match status" value="1"/>
</dbReference>
<keyword evidence="2" id="KW-0573">Peptidoglycan synthesis</keyword>
<dbReference type="RefSeq" id="WP_058237289.1">
    <property type="nucleotide sequence ID" value="NZ_LT629792.1"/>
</dbReference>
<keyword evidence="2" id="KW-0436">Ligase</keyword>
<dbReference type="HAMAP" id="MF_02213">
    <property type="entry name" value="Lipid_II_synth_GatD"/>
    <property type="match status" value="1"/>
</dbReference>
<dbReference type="InterPro" id="IPR011698">
    <property type="entry name" value="GATase_3"/>
</dbReference>
<keyword evidence="5" id="KW-1185">Reference proteome</keyword>
<dbReference type="InterPro" id="IPR043702">
    <property type="entry name" value="Lipid_II_synth_GatD"/>
</dbReference>
<comment type="similarity">
    <text evidence="2">Belongs to the CobB/CobQ family. GatD subfamily.</text>
</comment>
<gene>
    <name evidence="2" type="primary">gatD</name>
    <name evidence="4" type="ORF">SAMN04489714_1778</name>
</gene>
<keyword evidence="2" id="KW-0378">Hydrolase</keyword>
<protein>
    <recommendedName>
        <fullName evidence="2">Lipid II isoglutaminyl synthase (glutamine-hydrolyzing) subunit GatD</fullName>
        <ecNumber evidence="2">6.3.5.13</ecNumber>
    </recommendedName>
    <alternativeName>
        <fullName evidence="2">Lipid II isoglutaminyl synthase glutaminase subunit</fullName>
        <ecNumber evidence="2">3.5.1.2</ecNumber>
    </alternativeName>
</protein>
<dbReference type="InterPro" id="IPR033949">
    <property type="entry name" value="CobQ_GATase1"/>
</dbReference>
<dbReference type="Gene3D" id="3.40.50.880">
    <property type="match status" value="1"/>
</dbReference>
<keyword evidence="1 2" id="KW-0315">Glutamine amidotransferase</keyword>
<dbReference type="InterPro" id="IPR029062">
    <property type="entry name" value="Class_I_gatase-like"/>
</dbReference>
<name>A0ABY0VAL9_9ACTO</name>
<evidence type="ECO:0000256" key="1">
    <source>
        <dbReference type="ARBA" id="ARBA00022962"/>
    </source>
</evidence>
<dbReference type="EC" id="6.3.5.13" evidence="2"/>
<dbReference type="CDD" id="cd01750">
    <property type="entry name" value="GATase1_CobQ"/>
    <property type="match status" value="1"/>
</dbReference>
<dbReference type="PANTHER" id="PTHR21343:SF9">
    <property type="entry name" value="LIPID II ISOGLUTAMINYL SYNTHASE (GLUTAMINE-HYDROLYZING) SUBUNIT GATD"/>
    <property type="match status" value="1"/>
</dbReference>
<feature type="binding site" evidence="2">
    <location>
        <position position="128"/>
    </location>
    <ligand>
        <name>substrate</name>
    </ligand>
</feature>
<comment type="subunit">
    <text evidence="2">Forms a heterodimer with MurT.</text>
</comment>
<evidence type="ECO:0000256" key="2">
    <source>
        <dbReference type="HAMAP-Rule" id="MF_02213"/>
    </source>
</evidence>
<comment type="catalytic activity">
    <reaction evidence="2">
        <text>L-glutamine + H2O = L-glutamate + NH4(+)</text>
        <dbReference type="Rhea" id="RHEA:15889"/>
        <dbReference type="ChEBI" id="CHEBI:15377"/>
        <dbReference type="ChEBI" id="CHEBI:28938"/>
        <dbReference type="ChEBI" id="CHEBI:29985"/>
        <dbReference type="ChEBI" id="CHEBI:58359"/>
        <dbReference type="EC" id="3.5.1.2"/>
    </reaction>
</comment>
<proteinExistence type="inferred from homology"/>